<name>A0ABW4RFV4_9BACL</name>
<evidence type="ECO:0000313" key="2">
    <source>
        <dbReference type="EMBL" id="MFD1885043.1"/>
    </source>
</evidence>
<dbReference type="EMBL" id="JBHUEH010000011">
    <property type="protein sequence ID" value="MFD1885043.1"/>
    <property type="molecule type" value="Genomic_DNA"/>
</dbReference>
<evidence type="ECO:0000313" key="3">
    <source>
        <dbReference type="Proteomes" id="UP001597233"/>
    </source>
</evidence>
<keyword evidence="3" id="KW-1185">Reference proteome</keyword>
<dbReference type="Gene3D" id="3.40.50.300">
    <property type="entry name" value="P-loop containing nucleotide triphosphate hydrolases"/>
    <property type="match status" value="1"/>
</dbReference>
<dbReference type="Pfam" id="PF00350">
    <property type="entry name" value="Dynamin_N"/>
    <property type="match status" value="1"/>
</dbReference>
<dbReference type="RefSeq" id="WP_347325904.1">
    <property type="nucleotide sequence ID" value="NZ_JBCGUH010000008.1"/>
</dbReference>
<feature type="domain" description="Dynamin N-terminal" evidence="1">
    <location>
        <begin position="44"/>
        <end position="190"/>
    </location>
</feature>
<dbReference type="SUPFAM" id="SSF52540">
    <property type="entry name" value="P-loop containing nucleoside triphosphate hydrolases"/>
    <property type="match status" value="1"/>
</dbReference>
<dbReference type="InterPro" id="IPR045063">
    <property type="entry name" value="Dynamin_N"/>
</dbReference>
<dbReference type="InterPro" id="IPR027417">
    <property type="entry name" value="P-loop_NTPase"/>
</dbReference>
<dbReference type="InterPro" id="IPR051943">
    <property type="entry name" value="TRAFAC_Dynamin-like_GTPase"/>
</dbReference>
<dbReference type="PANTHER" id="PTHR43681">
    <property type="entry name" value="TRANSMEMBRANE GTPASE FZO"/>
    <property type="match status" value="1"/>
</dbReference>
<organism evidence="2 3">
    <name type="scientific">Paenibacillus wenxiniae</name>
    <dbReference type="NCBI Taxonomy" id="1636843"/>
    <lineage>
        <taxon>Bacteria</taxon>
        <taxon>Bacillati</taxon>
        <taxon>Bacillota</taxon>
        <taxon>Bacilli</taxon>
        <taxon>Bacillales</taxon>
        <taxon>Paenibacillaceae</taxon>
        <taxon>Paenibacillus</taxon>
    </lineage>
</organism>
<evidence type="ECO:0000259" key="1">
    <source>
        <dbReference type="Pfam" id="PF00350"/>
    </source>
</evidence>
<proteinExistence type="predicted"/>
<protein>
    <submittedName>
        <fullName evidence="2">Dynamin family protein</fullName>
    </submittedName>
</protein>
<dbReference type="Proteomes" id="UP001597233">
    <property type="component" value="Unassembled WGS sequence"/>
</dbReference>
<dbReference type="PANTHER" id="PTHR43681:SF1">
    <property type="entry name" value="SARCALUMENIN"/>
    <property type="match status" value="1"/>
</dbReference>
<comment type="caution">
    <text evidence="2">The sequence shown here is derived from an EMBL/GenBank/DDBJ whole genome shotgun (WGS) entry which is preliminary data.</text>
</comment>
<accession>A0ABW4RFV4</accession>
<reference evidence="3" key="1">
    <citation type="journal article" date="2019" name="Int. J. Syst. Evol. Microbiol.">
        <title>The Global Catalogue of Microorganisms (GCM) 10K type strain sequencing project: providing services to taxonomists for standard genome sequencing and annotation.</title>
        <authorList>
            <consortium name="The Broad Institute Genomics Platform"/>
            <consortium name="The Broad Institute Genome Sequencing Center for Infectious Disease"/>
            <person name="Wu L."/>
            <person name="Ma J."/>
        </authorList>
    </citation>
    <scope>NUCLEOTIDE SEQUENCE [LARGE SCALE GENOMIC DNA]</scope>
    <source>
        <strain evidence="3">CCUG 54950</strain>
    </source>
</reference>
<gene>
    <name evidence="2" type="ORF">ACFSC9_05840</name>
</gene>
<sequence>MIVSDRIHARMHTIRTLAERLDYEPIQILVRFLSERIASPESYVVMLGETSSGKTTLINGLLGQELLKTSARPTTGTIVELMNNHDDTLQLEHETYYAINKDATIEPLVKDTFAELVIEPDDELSRLRIVVPAFPYSLQHMHLFDTPGYGSIVEHHEVVLKEFVPNSDVIIYVISYRVGFKQNDHDFLQYIGELIHADTEVVLVVNRVPEGVYKDDARIQEIRNYAQDCLHRKLLIHIVPSSYTEEQPVLPHATELWTDLQHILQREERQEALQRAFLAYEDDILLEMKGYIEQQIALEQTSSAEQQQVIQELHLLLNTETTAIQRINEVFDKLDKQLEKMFNHSMQRIQTNIESELEDVNKWVSKDECVGFVQNHMLPHQVKLETNQIANWIQDELESLDEQLQSMLNTAVGEFERKIQLKSSTFQPLFENISNRLAHRAAGNGLNIFFKQFGGAGGAGAGVANAAKKGLKTVGKMFNKTFSRDTHNALASLLKKIGATSTKTIATAAAVIVEGIFYIVDSLSWQSILKKQIRKALQTWKEKTVAIVRKDLVELKQYNVNNIQNYFDPYREIVPVQEYKRNINVDQLQEILVEVDACLNQKIIIGVGKSE</sequence>